<dbReference type="Pfam" id="PF03401">
    <property type="entry name" value="TctC"/>
    <property type="match status" value="1"/>
</dbReference>
<comment type="similarity">
    <text evidence="1">Belongs to the UPF0065 (bug) family.</text>
</comment>
<dbReference type="InterPro" id="IPR042100">
    <property type="entry name" value="Bug_dom1"/>
</dbReference>
<dbReference type="PANTHER" id="PTHR42928">
    <property type="entry name" value="TRICARBOXYLATE-BINDING PROTEIN"/>
    <property type="match status" value="1"/>
</dbReference>
<sequence>MAALAGPAAAQPAWPSRPIRIIVPFGLGGAADVAARFMAEPLSQALQVPVVIENRPGAGGTIGTDLAAKAPPDGHTLVALGNTAAVNETLQPQRGYVLLRDLTPVAPINIANNVLVVHPAVPARDLGEFLALLRREPGRWNYAHSGPGTPYHLAGEMLKHMAGVDMVAVSFRGSNEARTAVLAGQVPIMFDGIPTMIPQIEAGRVRGLATTALQRDPALPALPAVAEAVPGFEYPIWIGLMMPAATPRPIVARLHGEITRIMDGEAGRAAMARMGARPLVMSLSDYDAYIRRDIETLAGLVRSANLRAE</sequence>
<evidence type="ECO:0000313" key="3">
    <source>
        <dbReference type="Proteomes" id="UP000697995"/>
    </source>
</evidence>
<name>A0ABS1CYM0_9PROT</name>
<evidence type="ECO:0008006" key="4">
    <source>
        <dbReference type="Google" id="ProtNLM"/>
    </source>
</evidence>
<evidence type="ECO:0000256" key="1">
    <source>
        <dbReference type="ARBA" id="ARBA00006987"/>
    </source>
</evidence>
<dbReference type="PANTHER" id="PTHR42928:SF5">
    <property type="entry name" value="BLR1237 PROTEIN"/>
    <property type="match status" value="1"/>
</dbReference>
<dbReference type="InterPro" id="IPR005064">
    <property type="entry name" value="BUG"/>
</dbReference>
<dbReference type="SUPFAM" id="SSF53850">
    <property type="entry name" value="Periplasmic binding protein-like II"/>
    <property type="match status" value="1"/>
</dbReference>
<proteinExistence type="inferred from homology"/>
<dbReference type="Gene3D" id="3.40.190.150">
    <property type="entry name" value="Bordetella uptake gene, domain 1"/>
    <property type="match status" value="1"/>
</dbReference>
<organism evidence="2 3">
    <name type="scientific">Paracraurococcus ruber</name>
    <dbReference type="NCBI Taxonomy" id="77675"/>
    <lineage>
        <taxon>Bacteria</taxon>
        <taxon>Pseudomonadati</taxon>
        <taxon>Pseudomonadota</taxon>
        <taxon>Alphaproteobacteria</taxon>
        <taxon>Acetobacterales</taxon>
        <taxon>Roseomonadaceae</taxon>
        <taxon>Paracraurococcus</taxon>
    </lineage>
</organism>
<dbReference type="Gene3D" id="3.40.190.10">
    <property type="entry name" value="Periplasmic binding protein-like II"/>
    <property type="match status" value="1"/>
</dbReference>
<gene>
    <name evidence="2" type="ORF">CKO45_11225</name>
</gene>
<dbReference type="EMBL" id="NRSG01000068">
    <property type="protein sequence ID" value="MBK1658804.1"/>
    <property type="molecule type" value="Genomic_DNA"/>
</dbReference>
<reference evidence="2 3" key="1">
    <citation type="journal article" date="2020" name="Microorganisms">
        <title>Osmotic Adaptation and Compatible Solute Biosynthesis of Phototrophic Bacteria as Revealed from Genome Analyses.</title>
        <authorList>
            <person name="Imhoff J.F."/>
            <person name="Rahn T."/>
            <person name="Kunzel S."/>
            <person name="Keller A."/>
            <person name="Neulinger S.C."/>
        </authorList>
    </citation>
    <scope>NUCLEOTIDE SEQUENCE [LARGE SCALE GENOMIC DNA]</scope>
    <source>
        <strain evidence="2 3">DSM 15382</strain>
    </source>
</reference>
<dbReference type="Proteomes" id="UP000697995">
    <property type="component" value="Unassembled WGS sequence"/>
</dbReference>
<accession>A0ABS1CYM0</accession>
<comment type="caution">
    <text evidence="2">The sequence shown here is derived from an EMBL/GenBank/DDBJ whole genome shotgun (WGS) entry which is preliminary data.</text>
</comment>
<keyword evidence="3" id="KW-1185">Reference proteome</keyword>
<protein>
    <recommendedName>
        <fullName evidence="4">Tripartite tricarboxylate transporter substrate binding protein</fullName>
    </recommendedName>
</protein>
<evidence type="ECO:0000313" key="2">
    <source>
        <dbReference type="EMBL" id="MBK1658804.1"/>
    </source>
</evidence>
<dbReference type="PIRSF" id="PIRSF017082">
    <property type="entry name" value="YflP"/>
    <property type="match status" value="1"/>
</dbReference>